<reference evidence="2 3" key="1">
    <citation type="submission" date="2020-08" db="EMBL/GenBank/DDBJ databases">
        <title>Sequencing the genomes of 1000 actinobacteria strains.</title>
        <authorList>
            <person name="Klenk H.-P."/>
        </authorList>
    </citation>
    <scope>NUCLEOTIDE SEQUENCE [LARGE SCALE GENOMIC DNA]</scope>
    <source>
        <strain evidence="2 3">DSM 17294</strain>
    </source>
</reference>
<dbReference type="InterPro" id="IPR025359">
    <property type="entry name" value="SduA_C"/>
</dbReference>
<organism evidence="2 3">
    <name type="scientific">Kribbella solani</name>
    <dbReference type="NCBI Taxonomy" id="236067"/>
    <lineage>
        <taxon>Bacteria</taxon>
        <taxon>Bacillati</taxon>
        <taxon>Actinomycetota</taxon>
        <taxon>Actinomycetes</taxon>
        <taxon>Propionibacteriales</taxon>
        <taxon>Kribbellaceae</taxon>
        <taxon>Kribbella</taxon>
    </lineage>
</organism>
<dbReference type="Proteomes" id="UP000558997">
    <property type="component" value="Unassembled WGS sequence"/>
</dbReference>
<dbReference type="EMBL" id="JACHNF010000001">
    <property type="protein sequence ID" value="MBB5979072.1"/>
    <property type="molecule type" value="Genomic_DNA"/>
</dbReference>
<accession>A0A841DKL9</accession>
<dbReference type="RefSeq" id="WP_337905875.1">
    <property type="nucleotide sequence ID" value="NZ_BAAAVN010000001.1"/>
</dbReference>
<gene>
    <name evidence="2" type="ORF">HDA44_002413</name>
</gene>
<protein>
    <recommendedName>
        <fullName evidence="1">Shedu protein SduA C-terminal domain-containing protein</fullName>
    </recommendedName>
</protein>
<feature type="domain" description="Shedu protein SduA C-terminal" evidence="1">
    <location>
        <begin position="212"/>
        <end position="390"/>
    </location>
</feature>
<sequence length="405" mass="46182">MSDSFSDPDEPMSDADYALGRLTTRTYVSKSFRLKFPTSRDFGHLARYVNKVFDEEPLDLGEFEWEVITLSESARTQVRIMLAREQGVARQLIIQKVKTTNWVSKLETLLSLNREQTGKFIDTIKMLDHIPIEGDDRTVVDDDILRAVLEDPRGLEELYRQDRGQLTELIQNDSSARDVIALAHRREQLENFRMLLEEDDRFDAEAERLRGPERVWQDFLERNPWVLGIGLAGQLLMSWDQTRLEQVVAGPSVAGAGKRADGMLRTTGVVRSMVFAEIKHHRTQLLESGPPYRSGCWAPSKELAGGVTQVQQTVYRAVQELSDKFADKDTDGGNLGTDTYLVRPRSFLIVGHLSQLLSSGGGVMDDKQRSFELYRRNLYEPEILTFDELLARAEWLLAEAEDEIQ</sequence>
<dbReference type="AlphaFoldDB" id="A0A841DKL9"/>
<evidence type="ECO:0000259" key="1">
    <source>
        <dbReference type="Pfam" id="PF14082"/>
    </source>
</evidence>
<evidence type="ECO:0000313" key="3">
    <source>
        <dbReference type="Proteomes" id="UP000558997"/>
    </source>
</evidence>
<evidence type="ECO:0000313" key="2">
    <source>
        <dbReference type="EMBL" id="MBB5979072.1"/>
    </source>
</evidence>
<name>A0A841DKL9_9ACTN</name>
<keyword evidence="3" id="KW-1185">Reference proteome</keyword>
<comment type="caution">
    <text evidence="2">The sequence shown here is derived from an EMBL/GenBank/DDBJ whole genome shotgun (WGS) entry which is preliminary data.</text>
</comment>
<dbReference type="Pfam" id="PF14082">
    <property type="entry name" value="SduA_C"/>
    <property type="match status" value="1"/>
</dbReference>
<proteinExistence type="predicted"/>